<sequence length="113" mass="11159">SVVSGGSVLSGSSGGSGGSNSARAASGGNLTLLTRHLDGSERVESGELSLEGVGAGAAVRELVLEAGLHVLHVHAEHGNGDDGRQSGDGGDSHSEEGELLHRFDLAISLGHGL</sequence>
<feature type="non-terminal residue" evidence="2">
    <location>
        <position position="1"/>
    </location>
</feature>
<name>A0AAV5V7V5_9BILA</name>
<keyword evidence="3" id="KW-1185">Reference proteome</keyword>
<feature type="non-terminal residue" evidence="2">
    <location>
        <position position="113"/>
    </location>
</feature>
<comment type="caution">
    <text evidence="2">The sequence shown here is derived from an EMBL/GenBank/DDBJ whole genome shotgun (WGS) entry which is preliminary data.</text>
</comment>
<gene>
    <name evidence="2" type="ORF">PFISCL1PPCAC_7022</name>
</gene>
<evidence type="ECO:0000256" key="1">
    <source>
        <dbReference type="SAM" id="MobiDB-lite"/>
    </source>
</evidence>
<accession>A0AAV5V7V5</accession>
<evidence type="ECO:0000313" key="2">
    <source>
        <dbReference type="EMBL" id="GMT15725.1"/>
    </source>
</evidence>
<reference evidence="2" key="1">
    <citation type="submission" date="2023-10" db="EMBL/GenBank/DDBJ databases">
        <title>Genome assembly of Pristionchus species.</title>
        <authorList>
            <person name="Yoshida K."/>
            <person name="Sommer R.J."/>
        </authorList>
    </citation>
    <scope>NUCLEOTIDE SEQUENCE</scope>
    <source>
        <strain evidence="2">RS5133</strain>
    </source>
</reference>
<feature type="region of interest" description="Disordered" evidence="1">
    <location>
        <begin position="1"/>
        <end position="26"/>
    </location>
</feature>
<organism evidence="2 3">
    <name type="scientific">Pristionchus fissidentatus</name>
    <dbReference type="NCBI Taxonomy" id="1538716"/>
    <lineage>
        <taxon>Eukaryota</taxon>
        <taxon>Metazoa</taxon>
        <taxon>Ecdysozoa</taxon>
        <taxon>Nematoda</taxon>
        <taxon>Chromadorea</taxon>
        <taxon>Rhabditida</taxon>
        <taxon>Rhabditina</taxon>
        <taxon>Diplogasteromorpha</taxon>
        <taxon>Diplogasteroidea</taxon>
        <taxon>Neodiplogasteridae</taxon>
        <taxon>Pristionchus</taxon>
    </lineage>
</organism>
<feature type="region of interest" description="Disordered" evidence="1">
    <location>
        <begin position="74"/>
        <end position="98"/>
    </location>
</feature>
<protein>
    <submittedName>
        <fullName evidence="2">Uncharacterized protein</fullName>
    </submittedName>
</protein>
<dbReference type="AlphaFoldDB" id="A0AAV5V7V5"/>
<dbReference type="EMBL" id="BTSY01000002">
    <property type="protein sequence ID" value="GMT15725.1"/>
    <property type="molecule type" value="Genomic_DNA"/>
</dbReference>
<dbReference type="Proteomes" id="UP001432322">
    <property type="component" value="Unassembled WGS sequence"/>
</dbReference>
<proteinExistence type="predicted"/>
<feature type="compositionally biased region" description="Low complexity" evidence="1">
    <location>
        <begin position="1"/>
        <end position="11"/>
    </location>
</feature>
<evidence type="ECO:0000313" key="3">
    <source>
        <dbReference type="Proteomes" id="UP001432322"/>
    </source>
</evidence>